<proteinExistence type="predicted"/>
<reference evidence="2 3" key="1">
    <citation type="submission" date="2015-12" db="EMBL/GenBank/DDBJ databases">
        <title>Draft genome of the nematode, Onchocerca flexuosa.</title>
        <authorList>
            <person name="Mitreva M."/>
        </authorList>
    </citation>
    <scope>NUCLEOTIDE SEQUENCE [LARGE SCALE GENOMIC DNA]</scope>
    <source>
        <strain evidence="2">Red Deer</strain>
    </source>
</reference>
<dbReference type="EMBL" id="KZ270010">
    <property type="protein sequence ID" value="OZC08281.1"/>
    <property type="molecule type" value="Genomic_DNA"/>
</dbReference>
<dbReference type="InterPro" id="IPR002068">
    <property type="entry name" value="A-crystallin/Hsp20_dom"/>
</dbReference>
<dbReference type="InterPro" id="IPR001436">
    <property type="entry name" value="Alpha-crystallin/sHSP_animal"/>
</dbReference>
<dbReference type="GO" id="GO:0009408">
    <property type="term" value="P:response to heat"/>
    <property type="evidence" value="ECO:0007669"/>
    <property type="project" value="TreeGrafter"/>
</dbReference>
<dbReference type="AlphaFoldDB" id="A0A238BSG0"/>
<accession>A0A238BSG0</accession>
<dbReference type="Gene3D" id="2.60.40.790">
    <property type="match status" value="1"/>
</dbReference>
<evidence type="ECO:0000259" key="1">
    <source>
        <dbReference type="Pfam" id="PF00011"/>
    </source>
</evidence>
<gene>
    <name evidence="2" type="ORF">X798_04632</name>
</gene>
<dbReference type="OrthoDB" id="1431247at2759"/>
<dbReference type="CDD" id="cd06526">
    <property type="entry name" value="metazoan_ACD"/>
    <property type="match status" value="1"/>
</dbReference>
<dbReference type="GO" id="GO:0005634">
    <property type="term" value="C:nucleus"/>
    <property type="evidence" value="ECO:0007669"/>
    <property type="project" value="TreeGrafter"/>
</dbReference>
<evidence type="ECO:0000313" key="3">
    <source>
        <dbReference type="Proteomes" id="UP000242913"/>
    </source>
</evidence>
<dbReference type="GO" id="GO:0005737">
    <property type="term" value="C:cytoplasm"/>
    <property type="evidence" value="ECO:0007669"/>
    <property type="project" value="TreeGrafter"/>
</dbReference>
<dbReference type="GO" id="GO:0042026">
    <property type="term" value="P:protein refolding"/>
    <property type="evidence" value="ECO:0007669"/>
    <property type="project" value="TreeGrafter"/>
</dbReference>
<dbReference type="Pfam" id="PF00011">
    <property type="entry name" value="HSP20"/>
    <property type="match status" value="1"/>
</dbReference>
<dbReference type="PANTHER" id="PTHR45640:SF35">
    <property type="entry name" value="HEAT SHOCK PROTEIN HSP-12.2"/>
    <property type="match status" value="1"/>
</dbReference>
<organism evidence="2 3">
    <name type="scientific">Onchocerca flexuosa</name>
    <dbReference type="NCBI Taxonomy" id="387005"/>
    <lineage>
        <taxon>Eukaryota</taxon>
        <taxon>Metazoa</taxon>
        <taxon>Ecdysozoa</taxon>
        <taxon>Nematoda</taxon>
        <taxon>Chromadorea</taxon>
        <taxon>Rhabditida</taxon>
        <taxon>Spirurina</taxon>
        <taxon>Spiruromorpha</taxon>
        <taxon>Filarioidea</taxon>
        <taxon>Onchocercidae</taxon>
        <taxon>Onchocerca</taxon>
    </lineage>
</organism>
<dbReference type="PANTHER" id="PTHR45640">
    <property type="entry name" value="HEAT SHOCK PROTEIN HSP-12.2-RELATED"/>
    <property type="match status" value="1"/>
</dbReference>
<name>A0A238BSG0_9BILA</name>
<protein>
    <recommendedName>
        <fullName evidence="1">SHSP domain-containing protein</fullName>
    </recommendedName>
</protein>
<keyword evidence="3" id="KW-1185">Reference proteome</keyword>
<sequence length="77" mass="8701">MRISRGCPTQDDYYNAVKVIGDHLNVRCLRESKEGKIGETKREINRSYKLPSDVDVPTLKSTLTAKGHLIITADKKK</sequence>
<feature type="domain" description="SHSP" evidence="1">
    <location>
        <begin position="17"/>
        <end position="77"/>
    </location>
</feature>
<dbReference type="SUPFAM" id="SSF49764">
    <property type="entry name" value="HSP20-like chaperones"/>
    <property type="match status" value="1"/>
</dbReference>
<evidence type="ECO:0000313" key="2">
    <source>
        <dbReference type="EMBL" id="OZC08281.1"/>
    </source>
</evidence>
<dbReference type="GO" id="GO:0051082">
    <property type="term" value="F:unfolded protein binding"/>
    <property type="evidence" value="ECO:0007669"/>
    <property type="project" value="TreeGrafter"/>
</dbReference>
<dbReference type="Proteomes" id="UP000242913">
    <property type="component" value="Unassembled WGS sequence"/>
</dbReference>
<dbReference type="InterPro" id="IPR008978">
    <property type="entry name" value="HSP20-like_chaperone"/>
</dbReference>